<keyword evidence="3" id="KW-1185">Reference proteome</keyword>
<geneLocation type="plasmid" evidence="2 3">
    <name>pJCM12272</name>
</geneLocation>
<sequence length="142" mass="15318">MRRAATQRRFIIIPIALIAMLVGGALSRSESVVLPIAVTLVVLLPTLMWWSTYRALKTTMTPGTQWTSGFDEHGLMVANPAGMVVVDWRNVGAVSTGSDMVVVMTKGSRTAGFGIPAPLFPQPAVEYARSRIAAMASRASWQ</sequence>
<evidence type="ECO:0000313" key="3">
    <source>
        <dbReference type="Proteomes" id="UP000466906"/>
    </source>
</evidence>
<dbReference type="Proteomes" id="UP000466906">
    <property type="component" value="Plasmid pJCM12272"/>
</dbReference>
<dbReference type="KEGG" id="malv:MALV_55410"/>
<evidence type="ECO:0008006" key="4">
    <source>
        <dbReference type="Google" id="ProtNLM"/>
    </source>
</evidence>
<dbReference type="RefSeq" id="WP_163670470.1">
    <property type="nucleotide sequence ID" value="NZ_AP022566.1"/>
</dbReference>
<proteinExistence type="predicted"/>
<accession>A0A6N4UZA9</accession>
<name>A0A6N4UZA9_9MYCO</name>
<keyword evidence="1" id="KW-0472">Membrane</keyword>
<feature type="transmembrane region" description="Helical" evidence="1">
    <location>
        <begin position="9"/>
        <end position="26"/>
    </location>
</feature>
<gene>
    <name evidence="2" type="ORF">MALV_55410</name>
</gene>
<keyword evidence="1" id="KW-0812">Transmembrane</keyword>
<keyword evidence="1" id="KW-1133">Transmembrane helix</keyword>
<keyword evidence="2" id="KW-0614">Plasmid</keyword>
<protein>
    <recommendedName>
        <fullName evidence="4">YcxB-like protein domain-containing protein</fullName>
    </recommendedName>
</protein>
<organism evidence="2 3">
    <name type="scientific">Mycolicibacterium alvei</name>
    <dbReference type="NCBI Taxonomy" id="67081"/>
    <lineage>
        <taxon>Bacteria</taxon>
        <taxon>Bacillati</taxon>
        <taxon>Actinomycetota</taxon>
        <taxon>Actinomycetes</taxon>
        <taxon>Mycobacteriales</taxon>
        <taxon>Mycobacteriaceae</taxon>
        <taxon>Mycolicibacterium</taxon>
    </lineage>
</organism>
<reference evidence="2 3" key="1">
    <citation type="journal article" date="2019" name="Emerg. Microbes Infect.">
        <title>Comprehensive subspecies identification of 175 nontuberculous mycobacteria species based on 7547 genomic profiles.</title>
        <authorList>
            <person name="Matsumoto Y."/>
            <person name="Kinjo T."/>
            <person name="Motooka D."/>
            <person name="Nabeya D."/>
            <person name="Jung N."/>
            <person name="Uechi K."/>
            <person name="Horii T."/>
            <person name="Iida T."/>
            <person name="Fujita J."/>
            <person name="Nakamura S."/>
        </authorList>
    </citation>
    <scope>NUCLEOTIDE SEQUENCE [LARGE SCALE GENOMIC DNA]</scope>
    <source>
        <strain evidence="2 3">JCM 12272</strain>
        <plasmid evidence="2">pJCM12272</plasmid>
    </source>
</reference>
<feature type="transmembrane region" description="Helical" evidence="1">
    <location>
        <begin position="32"/>
        <end position="50"/>
    </location>
</feature>
<dbReference type="EMBL" id="AP022566">
    <property type="protein sequence ID" value="BBX30416.1"/>
    <property type="molecule type" value="Genomic_DNA"/>
</dbReference>
<dbReference type="AlphaFoldDB" id="A0A6N4UZA9"/>
<evidence type="ECO:0000313" key="2">
    <source>
        <dbReference type="EMBL" id="BBX30416.1"/>
    </source>
</evidence>
<evidence type="ECO:0000256" key="1">
    <source>
        <dbReference type="SAM" id="Phobius"/>
    </source>
</evidence>